<reference evidence="1 2" key="1">
    <citation type="submission" date="2017-04" db="EMBL/GenBank/DDBJ databases">
        <title>Comparative genome analysis of Subtercola boreus.</title>
        <authorList>
            <person name="Cho Y.-J."/>
            <person name="Cho A."/>
            <person name="Kim O.-S."/>
            <person name="Lee J.-I."/>
        </authorList>
    </citation>
    <scope>NUCLEOTIDE SEQUENCE [LARGE SCALE GENOMIC DNA]</scope>
    <source>
        <strain evidence="1 2">P27444</strain>
    </source>
</reference>
<dbReference type="Proteomes" id="UP000256709">
    <property type="component" value="Unassembled WGS sequence"/>
</dbReference>
<accession>A0A3E0VAR0</accession>
<name>A0A3E0VAR0_9MICO</name>
<gene>
    <name evidence="1" type="ORF">B7R21_18360</name>
</gene>
<protein>
    <submittedName>
        <fullName evidence="1">Uncharacterized protein</fullName>
    </submittedName>
</protein>
<dbReference type="AlphaFoldDB" id="A0A3E0VAR0"/>
<organism evidence="1 2">
    <name type="scientific">Subtercola boreus</name>
    <dbReference type="NCBI Taxonomy" id="120213"/>
    <lineage>
        <taxon>Bacteria</taxon>
        <taxon>Bacillati</taxon>
        <taxon>Actinomycetota</taxon>
        <taxon>Actinomycetes</taxon>
        <taxon>Micrococcales</taxon>
        <taxon>Microbacteriaceae</taxon>
        <taxon>Subtercola</taxon>
    </lineage>
</organism>
<evidence type="ECO:0000313" key="2">
    <source>
        <dbReference type="Proteomes" id="UP000256709"/>
    </source>
</evidence>
<proteinExistence type="predicted"/>
<comment type="caution">
    <text evidence="1">The sequence shown here is derived from an EMBL/GenBank/DDBJ whole genome shotgun (WGS) entry which is preliminary data.</text>
</comment>
<evidence type="ECO:0000313" key="1">
    <source>
        <dbReference type="EMBL" id="RFA06811.1"/>
    </source>
</evidence>
<sequence>MTAFCRPALDRQTWINDLYPFLSQTAAVAYGTVNPARVPCTTVTGGARVRDGDGAFTIRVIVPTDGGDYSVFVHRPEVTDPWLVEQIIPSAGN</sequence>
<dbReference type="EMBL" id="NBXA01000049">
    <property type="protein sequence ID" value="RFA06811.1"/>
    <property type="molecule type" value="Genomic_DNA"/>
</dbReference>